<organism evidence="1 2">
    <name type="scientific">Brassica napus</name>
    <name type="common">Rape</name>
    <dbReference type="NCBI Taxonomy" id="3708"/>
    <lineage>
        <taxon>Eukaryota</taxon>
        <taxon>Viridiplantae</taxon>
        <taxon>Streptophyta</taxon>
        <taxon>Embryophyta</taxon>
        <taxon>Tracheophyta</taxon>
        <taxon>Spermatophyta</taxon>
        <taxon>Magnoliopsida</taxon>
        <taxon>eudicotyledons</taxon>
        <taxon>Gunneridae</taxon>
        <taxon>Pentapetalae</taxon>
        <taxon>rosids</taxon>
        <taxon>malvids</taxon>
        <taxon>Brassicales</taxon>
        <taxon>Brassicaceae</taxon>
        <taxon>Brassiceae</taxon>
        <taxon>Brassica</taxon>
    </lineage>
</organism>
<dbReference type="Proteomes" id="UP000824890">
    <property type="component" value="Unassembled WGS sequence"/>
</dbReference>
<gene>
    <name evidence="1" type="ORF">HID58_066819</name>
</gene>
<evidence type="ECO:0000313" key="1">
    <source>
        <dbReference type="EMBL" id="KAH0879425.1"/>
    </source>
</evidence>
<dbReference type="EMBL" id="JAGKQM010000015">
    <property type="protein sequence ID" value="KAH0879425.1"/>
    <property type="molecule type" value="Genomic_DNA"/>
</dbReference>
<keyword evidence="2" id="KW-1185">Reference proteome</keyword>
<sequence>MANSCIPLGHLKADYCTNTIVVHLLRFWEARNVKKGSELMGVLIWSWWMRNQPSSRDISRHRLNIFQQLSKEGAAYELSLFEVTWSNQNFKASMAPFL</sequence>
<comment type="caution">
    <text evidence="1">The sequence shown here is derived from an EMBL/GenBank/DDBJ whole genome shotgun (WGS) entry which is preliminary data.</text>
</comment>
<accession>A0ABQ7ZGR9</accession>
<name>A0ABQ7ZGR9_BRANA</name>
<evidence type="ECO:0000313" key="2">
    <source>
        <dbReference type="Proteomes" id="UP000824890"/>
    </source>
</evidence>
<protein>
    <submittedName>
        <fullName evidence="1">Uncharacterized protein</fullName>
    </submittedName>
</protein>
<proteinExistence type="predicted"/>
<reference evidence="1 2" key="1">
    <citation type="submission" date="2021-05" db="EMBL/GenBank/DDBJ databases">
        <title>Genome Assembly of Synthetic Allotetraploid Brassica napus Reveals Homoeologous Exchanges between Subgenomes.</title>
        <authorList>
            <person name="Davis J.T."/>
        </authorList>
    </citation>
    <scope>NUCLEOTIDE SEQUENCE [LARGE SCALE GENOMIC DNA]</scope>
    <source>
        <strain evidence="2">cv. Da-Ae</strain>
        <tissue evidence="1">Seedling</tissue>
    </source>
</reference>